<dbReference type="EMBL" id="CP015405">
    <property type="protein sequence ID" value="ANU75213.2"/>
    <property type="molecule type" value="Genomic_DNA"/>
</dbReference>
<feature type="transmembrane region" description="Helical" evidence="1">
    <location>
        <begin position="347"/>
        <end position="366"/>
    </location>
</feature>
<proteinExistence type="predicted"/>
<feature type="transmembrane region" description="Helical" evidence="1">
    <location>
        <begin position="378"/>
        <end position="395"/>
    </location>
</feature>
<evidence type="ECO:0000256" key="1">
    <source>
        <dbReference type="SAM" id="Phobius"/>
    </source>
</evidence>
<keyword evidence="1" id="KW-1133">Transmembrane helix</keyword>
<sequence length="422" mass="48504">MVMNRRFLKIRYKDCLQWILWISLFQGAISSYLGFNQVNYICDFLLILLLITRLSSEKLHCVKIKRQTEYIPIFYFAIIAIIGWMFNPVPIAMAIWATRNYGRFFLYFIFCAILLDAEDVDKMEDTVVRVFPVHMVLIAFQYIVEGLNQDRLSGIFGNAAGGNGGLMIYLSIMLCVIMARYEYKKLSLLKFILYLLLILVNAALSELKFLFIVAVILLVWYLLMSKRKGQGMIMAMAFIMLFYISVQILYSVFPEYANFLNIDNILDQVSTQEVYASQFDVGRTSVFPKLSPIITSWAGKDALWIGIGLGNADYSSAMSFLNSAFFKAHEYIHYTWLSLGYLFVETGYLGTIAYTSFFVVAEVSAITKYQKKTTYRNLLGTFFPLVCLILLVYNSTLRSNYAYMIFAVLAWNIVGSQSKIIK</sequence>
<feature type="transmembrane region" description="Helical" evidence="1">
    <location>
        <begin position="93"/>
        <end position="115"/>
    </location>
</feature>
<dbReference type="Proteomes" id="UP000092574">
    <property type="component" value="Chromosome"/>
</dbReference>
<accession>A0A1C7I8P3</accession>
<feature type="transmembrane region" description="Helical" evidence="1">
    <location>
        <begin position="209"/>
        <end position="225"/>
    </location>
</feature>
<protein>
    <recommendedName>
        <fullName evidence="4">O-antigen ligase-like membrane protein</fullName>
    </recommendedName>
</protein>
<gene>
    <name evidence="2" type="ORF">A4V09_05235</name>
</gene>
<keyword evidence="3" id="KW-1185">Reference proteome</keyword>
<evidence type="ECO:0000313" key="2">
    <source>
        <dbReference type="EMBL" id="ANU75213.2"/>
    </source>
</evidence>
<dbReference type="AlphaFoldDB" id="A0A1C7I8P3"/>
<dbReference type="KEGG" id="byl:A4V09_05235"/>
<keyword evidence="1" id="KW-0472">Membrane</keyword>
<keyword evidence="1" id="KW-0812">Transmembrane</keyword>
<feature type="transmembrane region" description="Helical" evidence="1">
    <location>
        <begin position="68"/>
        <end position="87"/>
    </location>
</feature>
<name>A0A1C7I8P3_9FIRM</name>
<organism evidence="2 3">
    <name type="scientific">Blautia pseudococcoides</name>
    <dbReference type="NCBI Taxonomy" id="1796616"/>
    <lineage>
        <taxon>Bacteria</taxon>
        <taxon>Bacillati</taxon>
        <taxon>Bacillota</taxon>
        <taxon>Clostridia</taxon>
        <taxon>Lachnospirales</taxon>
        <taxon>Lachnospiraceae</taxon>
        <taxon>Blautia</taxon>
    </lineage>
</organism>
<evidence type="ECO:0008006" key="4">
    <source>
        <dbReference type="Google" id="ProtNLM"/>
    </source>
</evidence>
<reference evidence="2" key="1">
    <citation type="submission" date="2017-04" db="EMBL/GenBank/DDBJ databases">
        <title>Complete Genome Sequences of Twelve Strains of a Stable Defined Moderately Diverse Mouse Microbiota 2 (sDMDMm2).</title>
        <authorList>
            <person name="Uchimura Y."/>
            <person name="Wyss M."/>
            <person name="Brugiroux S."/>
            <person name="Limenitakis J.P."/>
            <person name="Stecher B."/>
            <person name="McCoy K.D."/>
            <person name="Macpherson A.J."/>
        </authorList>
    </citation>
    <scope>NUCLEOTIDE SEQUENCE</scope>
    <source>
        <strain evidence="2">YL58</strain>
    </source>
</reference>
<feature type="transmembrane region" description="Helical" evidence="1">
    <location>
        <begin position="127"/>
        <end position="144"/>
    </location>
</feature>
<feature type="transmembrane region" description="Helical" evidence="1">
    <location>
        <begin position="232"/>
        <end position="253"/>
    </location>
</feature>
<evidence type="ECO:0000313" key="3">
    <source>
        <dbReference type="Proteomes" id="UP000092574"/>
    </source>
</evidence>
<dbReference type="STRING" id="1796616.A4V09_05235"/>
<feature type="transmembrane region" description="Helical" evidence="1">
    <location>
        <begin position="156"/>
        <end position="179"/>
    </location>
</feature>